<gene>
    <name evidence="10" type="ORF">IAA86_05020</name>
</gene>
<proteinExistence type="inferred from homology"/>
<keyword evidence="5" id="KW-0812">Transmembrane</keyword>
<dbReference type="SUPFAM" id="SSF56954">
    <property type="entry name" value="Outer membrane efflux proteins (OEP)"/>
    <property type="match status" value="1"/>
</dbReference>
<comment type="subcellular location">
    <subcellularLocation>
        <location evidence="1">Cell outer membrane</location>
    </subcellularLocation>
</comment>
<evidence type="ECO:0000256" key="1">
    <source>
        <dbReference type="ARBA" id="ARBA00004442"/>
    </source>
</evidence>
<evidence type="ECO:0000256" key="8">
    <source>
        <dbReference type="SAM" id="Coils"/>
    </source>
</evidence>
<evidence type="ECO:0000256" key="2">
    <source>
        <dbReference type="ARBA" id="ARBA00007613"/>
    </source>
</evidence>
<keyword evidence="4" id="KW-1134">Transmembrane beta strand</keyword>
<dbReference type="Proteomes" id="UP000886865">
    <property type="component" value="Unassembled WGS sequence"/>
</dbReference>
<keyword evidence="3" id="KW-0813">Transport</keyword>
<keyword evidence="9" id="KW-0732">Signal</keyword>
<dbReference type="EMBL" id="DVJQ01000042">
    <property type="protein sequence ID" value="HIS74363.1"/>
    <property type="molecule type" value="Genomic_DNA"/>
</dbReference>
<dbReference type="PANTHER" id="PTHR30026">
    <property type="entry name" value="OUTER MEMBRANE PROTEIN TOLC"/>
    <property type="match status" value="1"/>
</dbReference>
<dbReference type="PANTHER" id="PTHR30026:SF20">
    <property type="entry name" value="OUTER MEMBRANE PROTEIN TOLC"/>
    <property type="match status" value="1"/>
</dbReference>
<dbReference type="GO" id="GO:1990281">
    <property type="term" value="C:efflux pump complex"/>
    <property type="evidence" value="ECO:0007669"/>
    <property type="project" value="TreeGrafter"/>
</dbReference>
<comment type="caution">
    <text evidence="10">The sequence shown here is derived from an EMBL/GenBank/DDBJ whole genome shotgun (WGS) entry which is preliminary data.</text>
</comment>
<dbReference type="GO" id="GO:0009279">
    <property type="term" value="C:cell outer membrane"/>
    <property type="evidence" value="ECO:0007669"/>
    <property type="project" value="UniProtKB-SubCell"/>
</dbReference>
<keyword evidence="7" id="KW-0998">Cell outer membrane</keyword>
<dbReference type="GO" id="GO:0015288">
    <property type="term" value="F:porin activity"/>
    <property type="evidence" value="ECO:0007669"/>
    <property type="project" value="TreeGrafter"/>
</dbReference>
<accession>A0A9D1JYW2</accession>
<evidence type="ECO:0000256" key="6">
    <source>
        <dbReference type="ARBA" id="ARBA00023136"/>
    </source>
</evidence>
<evidence type="ECO:0000256" key="3">
    <source>
        <dbReference type="ARBA" id="ARBA00022448"/>
    </source>
</evidence>
<keyword evidence="6" id="KW-0472">Membrane</keyword>
<reference evidence="10" key="2">
    <citation type="journal article" date="2021" name="PeerJ">
        <title>Extensive microbial diversity within the chicken gut microbiome revealed by metagenomics and culture.</title>
        <authorList>
            <person name="Gilroy R."/>
            <person name="Ravi A."/>
            <person name="Getino M."/>
            <person name="Pursley I."/>
            <person name="Horton D.L."/>
            <person name="Alikhan N.F."/>
            <person name="Baker D."/>
            <person name="Gharbi K."/>
            <person name="Hall N."/>
            <person name="Watson M."/>
            <person name="Adriaenssens E.M."/>
            <person name="Foster-Nyarko E."/>
            <person name="Jarju S."/>
            <person name="Secka A."/>
            <person name="Antonio M."/>
            <person name="Oren A."/>
            <person name="Chaudhuri R.R."/>
            <person name="La Ragione R."/>
            <person name="Hildebrand F."/>
            <person name="Pallen M.J."/>
        </authorList>
    </citation>
    <scope>NUCLEOTIDE SEQUENCE</scope>
    <source>
        <strain evidence="10">CHK152-2871</strain>
    </source>
</reference>
<reference evidence="10" key="1">
    <citation type="submission" date="2020-10" db="EMBL/GenBank/DDBJ databases">
        <authorList>
            <person name="Gilroy R."/>
        </authorList>
    </citation>
    <scope>NUCLEOTIDE SEQUENCE</scope>
    <source>
        <strain evidence="10">CHK152-2871</strain>
    </source>
</reference>
<evidence type="ECO:0000256" key="4">
    <source>
        <dbReference type="ARBA" id="ARBA00022452"/>
    </source>
</evidence>
<dbReference type="AlphaFoldDB" id="A0A9D1JYW2"/>
<dbReference type="Gene3D" id="1.20.1600.10">
    <property type="entry name" value="Outer membrane efflux proteins (OEP)"/>
    <property type="match status" value="1"/>
</dbReference>
<evidence type="ECO:0000256" key="5">
    <source>
        <dbReference type="ARBA" id="ARBA00022692"/>
    </source>
</evidence>
<protein>
    <submittedName>
        <fullName evidence="10">TolC family protein</fullName>
    </submittedName>
</protein>
<dbReference type="GO" id="GO:0015562">
    <property type="term" value="F:efflux transmembrane transporter activity"/>
    <property type="evidence" value="ECO:0007669"/>
    <property type="project" value="InterPro"/>
</dbReference>
<organism evidence="10 11">
    <name type="scientific">Candidatus Galligastranaerophilus intestinavium</name>
    <dbReference type="NCBI Taxonomy" id="2840836"/>
    <lineage>
        <taxon>Bacteria</taxon>
        <taxon>Candidatus Galligastranaerophilus</taxon>
    </lineage>
</organism>
<comment type="similarity">
    <text evidence="2">Belongs to the outer membrane factor (OMF) (TC 1.B.17) family.</text>
</comment>
<feature type="coiled-coil region" evidence="8">
    <location>
        <begin position="244"/>
        <end position="271"/>
    </location>
</feature>
<dbReference type="Pfam" id="PF02321">
    <property type="entry name" value="OEP"/>
    <property type="match status" value="2"/>
</dbReference>
<evidence type="ECO:0000313" key="11">
    <source>
        <dbReference type="Proteomes" id="UP000886865"/>
    </source>
</evidence>
<sequence length="436" mass="48957">MNFKAAFTILILLCFCTSSYAIEDIAKITLDEAINIAIENSIDLQAQNIDVQIAKNSIKAANRLQNPSFGTYWNMGEAGSGNPHSIGISQVIELFKRKHRKKSAQASYNVSEENAKYKNFDLKMDVREAYINLVSAKSIVESLEMEEKSLTELNRIVKLRYKAGKATETDVIQANISLNHVKTQLNTARTNIMAARFEFNSVMDTDPIYDSIVETFDDDAGFTKLLTPSPKSPLPSFNDILALAEQHRFDLKIAQKEIDVAKNNLKIATSQRIPDIEVSAGYLFQPVGMSDEGRYLNGAYVGAGLTNIPLLYNYSPEIKNAKLEIEKAELKYAAVQNNAFANLSSAYEKLVNARVNLNYYTDSLIEDSKVMMKTSKKNYEEGKTNDLTSLIVIEQSFRSIIIGYTYALAQYYSCYINFLREVDVENLDDIAQNTTL</sequence>
<evidence type="ECO:0000313" key="10">
    <source>
        <dbReference type="EMBL" id="HIS74363.1"/>
    </source>
</evidence>
<name>A0A9D1JYW2_9BACT</name>
<evidence type="ECO:0000256" key="7">
    <source>
        <dbReference type="ARBA" id="ARBA00023237"/>
    </source>
</evidence>
<feature type="chain" id="PRO_5038562247" evidence="9">
    <location>
        <begin position="22"/>
        <end position="436"/>
    </location>
</feature>
<dbReference type="InterPro" id="IPR051906">
    <property type="entry name" value="TolC-like"/>
</dbReference>
<evidence type="ECO:0000256" key="9">
    <source>
        <dbReference type="SAM" id="SignalP"/>
    </source>
</evidence>
<dbReference type="InterPro" id="IPR003423">
    <property type="entry name" value="OMP_efflux"/>
</dbReference>
<feature type="signal peptide" evidence="9">
    <location>
        <begin position="1"/>
        <end position="21"/>
    </location>
</feature>
<keyword evidence="8" id="KW-0175">Coiled coil</keyword>